<dbReference type="FunFam" id="1.20.1250.20:FF:000013">
    <property type="entry name" value="MFS general substrate transporter"/>
    <property type="match status" value="1"/>
</dbReference>
<dbReference type="InterPro" id="IPR011701">
    <property type="entry name" value="MFS"/>
</dbReference>
<feature type="transmembrane region" description="Helical" evidence="6">
    <location>
        <begin position="706"/>
        <end position="727"/>
    </location>
</feature>
<dbReference type="FunFam" id="1.20.1250.20:FF:000057">
    <property type="entry name" value="MFS general substrate transporter"/>
    <property type="match status" value="1"/>
</dbReference>
<evidence type="ECO:0000256" key="2">
    <source>
        <dbReference type="ARBA" id="ARBA00022448"/>
    </source>
</evidence>
<feature type="transmembrane region" description="Helical" evidence="6">
    <location>
        <begin position="352"/>
        <end position="374"/>
    </location>
</feature>
<dbReference type="Pfam" id="PF07690">
    <property type="entry name" value="MFS_1"/>
    <property type="match status" value="1"/>
</dbReference>
<proteinExistence type="predicted"/>
<dbReference type="GO" id="GO:0016020">
    <property type="term" value="C:membrane"/>
    <property type="evidence" value="ECO:0007669"/>
    <property type="project" value="UniProtKB-SubCell"/>
</dbReference>
<dbReference type="InterPro" id="IPR020846">
    <property type="entry name" value="MFS_dom"/>
</dbReference>
<dbReference type="Gene3D" id="1.20.1250.20">
    <property type="entry name" value="MFS general substrate transporter like domains"/>
    <property type="match status" value="2"/>
</dbReference>
<feature type="transmembrane region" description="Helical" evidence="6">
    <location>
        <begin position="381"/>
        <end position="400"/>
    </location>
</feature>
<evidence type="ECO:0000256" key="6">
    <source>
        <dbReference type="SAM" id="Phobius"/>
    </source>
</evidence>
<keyword evidence="3 6" id="KW-0812">Transmembrane</keyword>
<dbReference type="Proteomes" id="UP000830671">
    <property type="component" value="Chromosome 5"/>
</dbReference>
<dbReference type="SUPFAM" id="SSF103473">
    <property type="entry name" value="MFS general substrate transporter"/>
    <property type="match status" value="1"/>
</dbReference>
<sequence>MIGHEQRSSFFVPTRHSKKAVAPKAPLSGAIIAPDSTFLSGVTPFTAIVRYTSCNLVSANGCGVTPPLDPGHSSRLPALLPPISPHHFASNPGFRMGPTSRLHFKLNAELSFGAFLFLDSYSERENEKWSLGLILLSFNEAYFDDPSITGVGEIFITTVKKQYLLSPGLDCEWLGICNPIAQRGGSGTVIIPTWGKAGTKPPMHAALFAFSAAGSHTDPESTFRPIYNSPRKAPPKFTTTVGGIKMADGKQSEVDHASLHHEHRAGDLKDVPPKLSLEAERRGLQPPPIVAAMSHEYRVELEKKFKRKVDIRLLPMIVLMYILNYIDRNNIAAARLAGLERDLNLDPNSNQFQTAVSILFVGYLLMQVPSNLFLNKIGKPALYLPTCMVIWGVISAATAACRNYAGLLVIRFVLGFVEAAYFPGCLYYLSCWYTREELGLRTTILYTGSLISGAFSGLISAGITGNMDGARGLGAWQWLFLIEGVVTVGVAFAAFFVLPNFPRTTSWLSEEETALAVWRLEEDIGEDDWKNSGEQTFWHGFKTALEDVKTWILLVLIFCIVASASITNFFPTVVQTLGYNSVISLLLTCPPYVLCVITTCINAWHADRTGERYFHIVVPLCVAMAAFILGAATHATAPRYVAMMLLVPGVYTGYTTALAWISNTLPRPPAKRAAALAFINAVSNCSSIYASYLYPKKDSPQYTAAFIHNCVACFVAICAATVLRFVLVGLNRKLERGEHVEGAINAAPGEAAAHGFRFKI</sequence>
<evidence type="ECO:0000256" key="3">
    <source>
        <dbReference type="ARBA" id="ARBA00022692"/>
    </source>
</evidence>
<feature type="transmembrane region" description="Helical" evidence="6">
    <location>
        <begin position="406"/>
        <end position="431"/>
    </location>
</feature>
<gene>
    <name evidence="8" type="ORF">CLUP02_10900</name>
</gene>
<dbReference type="EMBL" id="CP019477">
    <property type="protein sequence ID" value="UQC85403.1"/>
    <property type="molecule type" value="Genomic_DNA"/>
</dbReference>
<dbReference type="PROSITE" id="PS50850">
    <property type="entry name" value="MFS"/>
    <property type="match status" value="1"/>
</dbReference>
<feature type="transmembrane region" description="Helical" evidence="6">
    <location>
        <begin position="613"/>
        <end position="634"/>
    </location>
</feature>
<keyword evidence="4 6" id="KW-1133">Transmembrane helix</keyword>
<feature type="domain" description="Major facilitator superfamily (MFS) profile" evidence="7">
    <location>
        <begin position="313"/>
        <end position="736"/>
    </location>
</feature>
<evidence type="ECO:0000256" key="4">
    <source>
        <dbReference type="ARBA" id="ARBA00022989"/>
    </source>
</evidence>
<dbReference type="KEGG" id="clup:CLUP02_10900"/>
<feature type="transmembrane region" description="Helical" evidence="6">
    <location>
        <begin position="551"/>
        <end position="570"/>
    </location>
</feature>
<dbReference type="GO" id="GO:0022857">
    <property type="term" value="F:transmembrane transporter activity"/>
    <property type="evidence" value="ECO:0007669"/>
    <property type="project" value="InterPro"/>
</dbReference>
<accession>A0A9Q8WJ01</accession>
<evidence type="ECO:0000313" key="9">
    <source>
        <dbReference type="Proteomes" id="UP000830671"/>
    </source>
</evidence>
<dbReference type="RefSeq" id="XP_049147017.1">
    <property type="nucleotide sequence ID" value="XM_049289872.1"/>
</dbReference>
<keyword evidence="5 6" id="KW-0472">Membrane</keyword>
<organism evidence="8 9">
    <name type="scientific">Colletotrichum lupini</name>
    <dbReference type="NCBI Taxonomy" id="145971"/>
    <lineage>
        <taxon>Eukaryota</taxon>
        <taxon>Fungi</taxon>
        <taxon>Dikarya</taxon>
        <taxon>Ascomycota</taxon>
        <taxon>Pezizomycotina</taxon>
        <taxon>Sordariomycetes</taxon>
        <taxon>Hypocreomycetidae</taxon>
        <taxon>Glomerellales</taxon>
        <taxon>Glomerellaceae</taxon>
        <taxon>Colletotrichum</taxon>
        <taxon>Colletotrichum acutatum species complex</taxon>
    </lineage>
</organism>
<dbReference type="PANTHER" id="PTHR43791:SF92">
    <property type="entry name" value="AGL026WP"/>
    <property type="match status" value="1"/>
</dbReference>
<dbReference type="GeneID" id="73344882"/>
<evidence type="ECO:0000313" key="8">
    <source>
        <dbReference type="EMBL" id="UQC85403.1"/>
    </source>
</evidence>
<name>A0A9Q8WJ01_9PEZI</name>
<protein>
    <submittedName>
        <fullName evidence="8">Pantothenate transporter liz1</fullName>
    </submittedName>
</protein>
<reference evidence="8" key="1">
    <citation type="journal article" date="2021" name="Mol. Plant Microbe Interact.">
        <title>Complete Genome Sequence of the Plant-Pathogenic Fungus Colletotrichum lupini.</title>
        <authorList>
            <person name="Baroncelli R."/>
            <person name="Pensec F."/>
            <person name="Da Lio D."/>
            <person name="Boufleur T."/>
            <person name="Vicente I."/>
            <person name="Sarrocco S."/>
            <person name="Picot A."/>
            <person name="Baraldi E."/>
            <person name="Sukno S."/>
            <person name="Thon M."/>
            <person name="Le Floch G."/>
        </authorList>
    </citation>
    <scope>NUCLEOTIDE SEQUENCE</scope>
    <source>
        <strain evidence="8">IMI 504893</strain>
    </source>
</reference>
<keyword evidence="9" id="KW-1185">Reference proteome</keyword>
<feature type="transmembrane region" description="Helical" evidence="6">
    <location>
        <begin position="582"/>
        <end position="601"/>
    </location>
</feature>
<feature type="transmembrane region" description="Helical" evidence="6">
    <location>
        <begin position="475"/>
        <end position="498"/>
    </location>
</feature>
<feature type="transmembrane region" description="Helical" evidence="6">
    <location>
        <begin position="673"/>
        <end position="694"/>
    </location>
</feature>
<evidence type="ECO:0000259" key="7">
    <source>
        <dbReference type="PROSITE" id="PS50850"/>
    </source>
</evidence>
<feature type="transmembrane region" description="Helical" evidence="6">
    <location>
        <begin position="640"/>
        <end position="661"/>
    </location>
</feature>
<comment type="subcellular location">
    <subcellularLocation>
        <location evidence="1">Membrane</location>
        <topology evidence="1">Multi-pass membrane protein</topology>
    </subcellularLocation>
</comment>
<dbReference type="AlphaFoldDB" id="A0A9Q8WJ01"/>
<evidence type="ECO:0000256" key="1">
    <source>
        <dbReference type="ARBA" id="ARBA00004141"/>
    </source>
</evidence>
<feature type="transmembrane region" description="Helical" evidence="6">
    <location>
        <begin position="443"/>
        <end position="463"/>
    </location>
</feature>
<dbReference type="InterPro" id="IPR036259">
    <property type="entry name" value="MFS_trans_sf"/>
</dbReference>
<keyword evidence="2" id="KW-0813">Transport</keyword>
<evidence type="ECO:0000256" key="5">
    <source>
        <dbReference type="ARBA" id="ARBA00023136"/>
    </source>
</evidence>
<dbReference type="PANTHER" id="PTHR43791">
    <property type="entry name" value="PERMEASE-RELATED"/>
    <property type="match status" value="1"/>
</dbReference>